<evidence type="ECO:0000259" key="3">
    <source>
        <dbReference type="PROSITE" id="PS50188"/>
    </source>
</evidence>
<organism evidence="4 5">
    <name type="scientific">Malurus cyaneus samueli</name>
    <dbReference type="NCBI Taxonomy" id="2593467"/>
    <lineage>
        <taxon>Eukaryota</taxon>
        <taxon>Metazoa</taxon>
        <taxon>Chordata</taxon>
        <taxon>Craniata</taxon>
        <taxon>Vertebrata</taxon>
        <taxon>Euteleostomi</taxon>
        <taxon>Archelosauria</taxon>
        <taxon>Archosauria</taxon>
        <taxon>Dinosauria</taxon>
        <taxon>Saurischia</taxon>
        <taxon>Theropoda</taxon>
        <taxon>Coelurosauria</taxon>
        <taxon>Aves</taxon>
        <taxon>Neognathae</taxon>
        <taxon>Neoaves</taxon>
        <taxon>Telluraves</taxon>
        <taxon>Australaves</taxon>
        <taxon>Passeriformes</taxon>
        <taxon>Meliphagoidea</taxon>
        <taxon>Maluridae</taxon>
        <taxon>Malurus</taxon>
    </lineage>
</organism>
<dbReference type="AlphaFoldDB" id="A0A8C5TJ01"/>
<dbReference type="PROSITE" id="PS50188">
    <property type="entry name" value="B302_SPRY"/>
    <property type="match status" value="1"/>
</dbReference>
<dbReference type="InterPro" id="IPR001870">
    <property type="entry name" value="B30.2/SPRY"/>
</dbReference>
<sequence>MLNPDDSGCPGAGILGFFPSLGSVGTVPAPLLILEGPEQDGIRLRCLSERPFATVRLLWTDGNGENLTGIALPTDTGNAGSSLLLRPGSGNSASCRIIDPQLRTSSESSVVIADIFFPATSPWLPAFVMLLIIGIFLVLAAFYKLRRNSQIIARERKAQQEIQEEIEDLKGELEDEMEKFQKENQRMVKDIEQIQAQLDFRRAQSHAVPLTLDELCKHPDLAIQGNSRILHAHPGPEPHPKAVAVAREGFSQGKHYWEVEVGDGSHWELGVISQEIRDWLQNNGMRFPEERVPSLEYSQGEFRLPGGKLERNSGRCRVLGVFLNQESRESHTLSFLDAEGKQLLGSLPLKLSGNLFPFFNPGS</sequence>
<keyword evidence="2" id="KW-0472">Membrane</keyword>
<dbReference type="InterPro" id="IPR003877">
    <property type="entry name" value="SPRY_dom"/>
</dbReference>
<keyword evidence="2" id="KW-1133">Transmembrane helix</keyword>
<dbReference type="Gene3D" id="2.60.120.920">
    <property type="match status" value="1"/>
</dbReference>
<accession>A0A8C5TJ01</accession>
<keyword evidence="5" id="KW-1185">Reference proteome</keyword>
<feature type="domain" description="B30.2/SPRY" evidence="3">
    <location>
        <begin position="190"/>
        <end position="363"/>
    </location>
</feature>
<dbReference type="Ensembl" id="ENSMCST00000007461.1">
    <property type="protein sequence ID" value="ENSMCSP00000007285.1"/>
    <property type="gene ID" value="ENSMCSG00000005253.1"/>
</dbReference>
<feature type="transmembrane region" description="Helical" evidence="2">
    <location>
        <begin position="123"/>
        <end position="143"/>
    </location>
</feature>
<dbReference type="InterPro" id="IPR013783">
    <property type="entry name" value="Ig-like_fold"/>
</dbReference>
<protein>
    <recommendedName>
        <fullName evidence="3">B30.2/SPRY domain-containing protein</fullName>
    </recommendedName>
</protein>
<evidence type="ECO:0000256" key="1">
    <source>
        <dbReference type="SAM" id="Coils"/>
    </source>
</evidence>
<reference evidence="4" key="1">
    <citation type="submission" date="2025-08" db="UniProtKB">
        <authorList>
            <consortium name="Ensembl"/>
        </authorList>
    </citation>
    <scope>IDENTIFICATION</scope>
</reference>
<dbReference type="Gene3D" id="2.60.40.10">
    <property type="entry name" value="Immunoglobulins"/>
    <property type="match status" value="1"/>
</dbReference>
<name>A0A8C5TJ01_9PASS</name>
<feature type="coiled-coil region" evidence="1">
    <location>
        <begin position="152"/>
        <end position="197"/>
    </location>
</feature>
<proteinExistence type="predicted"/>
<keyword evidence="1" id="KW-0175">Coiled coil</keyword>
<dbReference type="InterPro" id="IPR013320">
    <property type="entry name" value="ConA-like_dom_sf"/>
</dbReference>
<dbReference type="OrthoDB" id="9041755at2759"/>
<dbReference type="Pfam" id="PF00622">
    <property type="entry name" value="SPRY"/>
    <property type="match status" value="1"/>
</dbReference>
<dbReference type="PANTHER" id="PTHR24103">
    <property type="entry name" value="E3 UBIQUITIN-PROTEIN LIGASE TRIM"/>
    <property type="match status" value="1"/>
</dbReference>
<dbReference type="InterPro" id="IPR050143">
    <property type="entry name" value="TRIM/RBCC"/>
</dbReference>
<evidence type="ECO:0000313" key="5">
    <source>
        <dbReference type="Proteomes" id="UP000694560"/>
    </source>
</evidence>
<keyword evidence="2" id="KW-0812">Transmembrane</keyword>
<dbReference type="Proteomes" id="UP000694560">
    <property type="component" value="Unplaced"/>
</dbReference>
<evidence type="ECO:0000256" key="2">
    <source>
        <dbReference type="SAM" id="Phobius"/>
    </source>
</evidence>
<dbReference type="InterPro" id="IPR043136">
    <property type="entry name" value="B30.2/SPRY_sf"/>
</dbReference>
<evidence type="ECO:0000313" key="4">
    <source>
        <dbReference type="Ensembl" id="ENSMCSP00000007285.1"/>
    </source>
</evidence>
<reference evidence="4" key="2">
    <citation type="submission" date="2025-09" db="UniProtKB">
        <authorList>
            <consortium name="Ensembl"/>
        </authorList>
    </citation>
    <scope>IDENTIFICATION</scope>
</reference>
<dbReference type="SUPFAM" id="SSF49899">
    <property type="entry name" value="Concanavalin A-like lectins/glucanases"/>
    <property type="match status" value="1"/>
</dbReference>